<evidence type="ECO:0000259" key="4">
    <source>
        <dbReference type="PROSITE" id="PS01124"/>
    </source>
</evidence>
<dbReference type="Gene3D" id="1.10.10.60">
    <property type="entry name" value="Homeodomain-like"/>
    <property type="match status" value="2"/>
</dbReference>
<dbReference type="InterPro" id="IPR037923">
    <property type="entry name" value="HTH-like"/>
</dbReference>
<dbReference type="Pfam" id="PF02311">
    <property type="entry name" value="AraC_binding"/>
    <property type="match status" value="1"/>
</dbReference>
<reference evidence="5 6" key="1">
    <citation type="submission" date="2021-03" db="EMBL/GenBank/DDBJ databases">
        <title>Genomic Encyclopedia of Type Strains, Phase IV (KMG-IV): sequencing the most valuable type-strain genomes for metagenomic binning, comparative biology and taxonomic classification.</title>
        <authorList>
            <person name="Goeker M."/>
        </authorList>
    </citation>
    <scope>NUCLEOTIDE SEQUENCE [LARGE SCALE GENOMIC DNA]</scope>
    <source>
        <strain evidence="5 6">DSM 26048</strain>
    </source>
</reference>
<dbReference type="Gene3D" id="2.60.120.10">
    <property type="entry name" value="Jelly Rolls"/>
    <property type="match status" value="1"/>
</dbReference>
<accession>A0ABS4J080</accession>
<proteinExistence type="predicted"/>
<evidence type="ECO:0000256" key="2">
    <source>
        <dbReference type="ARBA" id="ARBA00023125"/>
    </source>
</evidence>
<evidence type="ECO:0000313" key="5">
    <source>
        <dbReference type="EMBL" id="MBP1992516.1"/>
    </source>
</evidence>
<dbReference type="Proteomes" id="UP001519287">
    <property type="component" value="Unassembled WGS sequence"/>
</dbReference>
<dbReference type="InterPro" id="IPR020449">
    <property type="entry name" value="Tscrpt_reg_AraC-type_HTH"/>
</dbReference>
<keyword evidence="6" id="KW-1185">Reference proteome</keyword>
<gene>
    <name evidence="5" type="ORF">J2Z66_004125</name>
</gene>
<dbReference type="Pfam" id="PF12833">
    <property type="entry name" value="HTH_18"/>
    <property type="match status" value="1"/>
</dbReference>
<keyword evidence="1" id="KW-0805">Transcription regulation</keyword>
<dbReference type="PROSITE" id="PS01124">
    <property type="entry name" value="HTH_ARAC_FAMILY_2"/>
    <property type="match status" value="1"/>
</dbReference>
<dbReference type="InterPro" id="IPR018060">
    <property type="entry name" value="HTH_AraC"/>
</dbReference>
<keyword evidence="2" id="KW-0238">DNA-binding</keyword>
<dbReference type="InterPro" id="IPR014710">
    <property type="entry name" value="RmlC-like_jellyroll"/>
</dbReference>
<dbReference type="PANTHER" id="PTHR43280:SF28">
    <property type="entry name" value="HTH-TYPE TRANSCRIPTIONAL ACTIVATOR RHAS"/>
    <property type="match status" value="1"/>
</dbReference>
<dbReference type="PRINTS" id="PR00032">
    <property type="entry name" value="HTHARAC"/>
</dbReference>
<feature type="domain" description="HTH araC/xylS-type" evidence="4">
    <location>
        <begin position="202"/>
        <end position="300"/>
    </location>
</feature>
<evidence type="ECO:0000256" key="1">
    <source>
        <dbReference type="ARBA" id="ARBA00023015"/>
    </source>
</evidence>
<dbReference type="InterPro" id="IPR009057">
    <property type="entry name" value="Homeodomain-like_sf"/>
</dbReference>
<dbReference type="SUPFAM" id="SSF46689">
    <property type="entry name" value="Homeodomain-like"/>
    <property type="match status" value="2"/>
</dbReference>
<organism evidence="5 6">
    <name type="scientific">Paenibacillus eucommiae</name>
    <dbReference type="NCBI Taxonomy" id="1355755"/>
    <lineage>
        <taxon>Bacteria</taxon>
        <taxon>Bacillati</taxon>
        <taxon>Bacillota</taxon>
        <taxon>Bacilli</taxon>
        <taxon>Bacillales</taxon>
        <taxon>Paenibacillaceae</taxon>
        <taxon>Paenibacillus</taxon>
    </lineage>
</organism>
<name>A0ABS4J080_9BACL</name>
<dbReference type="EMBL" id="JAGGLB010000014">
    <property type="protein sequence ID" value="MBP1992516.1"/>
    <property type="molecule type" value="Genomic_DNA"/>
</dbReference>
<protein>
    <submittedName>
        <fullName evidence="5">AraC-like DNA-binding protein</fullName>
    </submittedName>
</protein>
<dbReference type="PANTHER" id="PTHR43280">
    <property type="entry name" value="ARAC-FAMILY TRANSCRIPTIONAL REGULATOR"/>
    <property type="match status" value="1"/>
</dbReference>
<evidence type="ECO:0000256" key="3">
    <source>
        <dbReference type="ARBA" id="ARBA00023163"/>
    </source>
</evidence>
<keyword evidence="3" id="KW-0804">Transcription</keyword>
<sequence>MKIEVANNREDKQTNFHFDNIYLRNPKRYESIILYQIGDLSCKAGYIVGEHKQYCYEISYIVSGRGFYYMNGQSYPVQEGDIIVNVPGGLHDCRADDVAPFRYFYLGFDFINNSGEQSPFTHIRKMLNQIPNPITTNKVGIDTPFVNIFKELLDLNNYSAFMVEAYLRQIIVLAYRSFYSNWATEYAPVMRGDDSESKQTVYEVINYIDLNLHQIAELTEIADKLHYSYPHLSHLFSKEVGLTIKDYYNLKRFEKAVEWLKSGELKVTQIAEKLHYQSIHTFSKAFRKNFGIAPTEFQALYKQKYD</sequence>
<comment type="caution">
    <text evidence="5">The sequence shown here is derived from an EMBL/GenBank/DDBJ whole genome shotgun (WGS) entry which is preliminary data.</text>
</comment>
<dbReference type="RefSeq" id="WP_209973598.1">
    <property type="nucleotide sequence ID" value="NZ_JAGGLB010000014.1"/>
</dbReference>
<dbReference type="SMART" id="SM00342">
    <property type="entry name" value="HTH_ARAC"/>
    <property type="match status" value="1"/>
</dbReference>
<evidence type="ECO:0000313" key="6">
    <source>
        <dbReference type="Proteomes" id="UP001519287"/>
    </source>
</evidence>
<dbReference type="InterPro" id="IPR003313">
    <property type="entry name" value="AraC-bd"/>
</dbReference>
<dbReference type="SUPFAM" id="SSF51215">
    <property type="entry name" value="Regulatory protein AraC"/>
    <property type="match status" value="1"/>
</dbReference>